<feature type="transmembrane region" description="Helical" evidence="6">
    <location>
        <begin position="82"/>
        <end position="102"/>
    </location>
</feature>
<dbReference type="EMBL" id="QGKV02001556">
    <property type="protein sequence ID" value="KAF3521215.1"/>
    <property type="molecule type" value="Genomic_DNA"/>
</dbReference>
<dbReference type="Proteomes" id="UP000266723">
    <property type="component" value="Unassembled WGS sequence"/>
</dbReference>
<evidence type="ECO:0000259" key="7">
    <source>
        <dbReference type="Pfam" id="PF01061"/>
    </source>
</evidence>
<gene>
    <name evidence="8" type="ORF">DY000_02062649</name>
</gene>
<organism evidence="8 9">
    <name type="scientific">Brassica cretica</name>
    <name type="common">Mustard</name>
    <dbReference type="NCBI Taxonomy" id="69181"/>
    <lineage>
        <taxon>Eukaryota</taxon>
        <taxon>Viridiplantae</taxon>
        <taxon>Streptophyta</taxon>
        <taxon>Embryophyta</taxon>
        <taxon>Tracheophyta</taxon>
        <taxon>Spermatophyta</taxon>
        <taxon>Magnoliopsida</taxon>
        <taxon>eudicotyledons</taxon>
        <taxon>Gunneridae</taxon>
        <taxon>Pentapetalae</taxon>
        <taxon>rosids</taxon>
        <taxon>malvids</taxon>
        <taxon>Brassicales</taxon>
        <taxon>Brassicaceae</taxon>
        <taxon>Brassiceae</taxon>
        <taxon>Brassica</taxon>
    </lineage>
</organism>
<evidence type="ECO:0000256" key="1">
    <source>
        <dbReference type="ARBA" id="ARBA00004141"/>
    </source>
</evidence>
<keyword evidence="5 6" id="KW-0472">Membrane</keyword>
<comment type="caution">
    <text evidence="8">The sequence shown here is derived from an EMBL/GenBank/DDBJ whole genome shotgun (WGS) entry which is preliminary data.</text>
</comment>
<evidence type="ECO:0000256" key="4">
    <source>
        <dbReference type="ARBA" id="ARBA00022989"/>
    </source>
</evidence>
<keyword evidence="9" id="KW-1185">Reference proteome</keyword>
<proteinExistence type="predicted"/>
<feature type="domain" description="ABC-2 type transporter transmembrane" evidence="7">
    <location>
        <begin position="32"/>
        <end position="107"/>
    </location>
</feature>
<sequence>MDATPSRENVRFVKTETNARGIVSGFTTWFSQLCILLHRLIKERRHESFDALRVFQVVAASLLAGLMWWHSDFRDVHDRLGLLFFVSIFWGVLPSFNAVFTFPQERAFSCYILSHMIFFLGCCREQPGVIRVVPSKTYQLHKPVGGGFKLT</sequence>
<comment type="subcellular location">
    <subcellularLocation>
        <location evidence="1">Membrane</location>
        <topology evidence="1">Multi-pass membrane protein</topology>
    </subcellularLocation>
</comment>
<accession>A0ABQ7B459</accession>
<reference evidence="8 9" key="1">
    <citation type="journal article" date="2020" name="BMC Genomics">
        <title>Intraspecific diversification of the crop wild relative Brassica cretica Lam. using demographic model selection.</title>
        <authorList>
            <person name="Kioukis A."/>
            <person name="Michalopoulou V.A."/>
            <person name="Briers L."/>
            <person name="Pirintsos S."/>
            <person name="Studholme D.J."/>
            <person name="Pavlidis P."/>
            <person name="Sarris P.F."/>
        </authorList>
    </citation>
    <scope>NUCLEOTIDE SEQUENCE [LARGE SCALE GENOMIC DNA]</scope>
    <source>
        <strain evidence="9">cv. PFS-1207/04</strain>
    </source>
</reference>
<dbReference type="PANTHER" id="PTHR48041">
    <property type="entry name" value="ABC TRANSPORTER G FAMILY MEMBER 28"/>
    <property type="match status" value="1"/>
</dbReference>
<evidence type="ECO:0000256" key="2">
    <source>
        <dbReference type="ARBA" id="ARBA00022448"/>
    </source>
</evidence>
<name>A0ABQ7B459_BRACR</name>
<dbReference type="InterPro" id="IPR050352">
    <property type="entry name" value="ABCG_transporters"/>
</dbReference>
<evidence type="ECO:0000256" key="5">
    <source>
        <dbReference type="ARBA" id="ARBA00023136"/>
    </source>
</evidence>
<feature type="transmembrane region" description="Helical" evidence="6">
    <location>
        <begin position="52"/>
        <end position="70"/>
    </location>
</feature>
<dbReference type="InterPro" id="IPR013525">
    <property type="entry name" value="ABC2_TM"/>
</dbReference>
<dbReference type="Pfam" id="PF01061">
    <property type="entry name" value="ABC2_membrane"/>
    <property type="match status" value="1"/>
</dbReference>
<keyword evidence="2" id="KW-0813">Transport</keyword>
<keyword evidence="3 6" id="KW-0812">Transmembrane</keyword>
<keyword evidence="4 6" id="KW-1133">Transmembrane helix</keyword>
<protein>
    <recommendedName>
        <fullName evidence="7">ABC-2 type transporter transmembrane domain-containing protein</fullName>
    </recommendedName>
</protein>
<evidence type="ECO:0000313" key="8">
    <source>
        <dbReference type="EMBL" id="KAF3521215.1"/>
    </source>
</evidence>
<evidence type="ECO:0000256" key="6">
    <source>
        <dbReference type="SAM" id="Phobius"/>
    </source>
</evidence>
<evidence type="ECO:0000256" key="3">
    <source>
        <dbReference type="ARBA" id="ARBA00022692"/>
    </source>
</evidence>
<dbReference type="PANTHER" id="PTHR48041:SF56">
    <property type="entry name" value="ABC TRANSPORTER G FAMILY MEMBER 25"/>
    <property type="match status" value="1"/>
</dbReference>
<evidence type="ECO:0000313" key="9">
    <source>
        <dbReference type="Proteomes" id="UP000266723"/>
    </source>
</evidence>